<name>A0AAN6TG84_9PEZI</name>
<dbReference type="Proteomes" id="UP001302812">
    <property type="component" value="Unassembled WGS sequence"/>
</dbReference>
<dbReference type="RefSeq" id="XP_064671477.1">
    <property type="nucleotide sequence ID" value="XM_064814913.1"/>
</dbReference>
<keyword evidence="2" id="KW-1185">Reference proteome</keyword>
<dbReference type="EMBL" id="MU853338">
    <property type="protein sequence ID" value="KAK4113907.1"/>
    <property type="molecule type" value="Genomic_DNA"/>
</dbReference>
<sequence>MENKAVPHPLPVPLSSKRLFAKAQTNKVKALEGGSRKSAPFQSERTVPLGFTESSHSHSRCPQPILLIGCHFLLVVGFSLPSAPAAVRTELWNSMGSRRPSESASIVPAAGQRPVWDKALLFLECALWST</sequence>
<evidence type="ECO:0000313" key="2">
    <source>
        <dbReference type="Proteomes" id="UP001302812"/>
    </source>
</evidence>
<gene>
    <name evidence="1" type="ORF">N656DRAFT_777955</name>
</gene>
<reference evidence="1" key="2">
    <citation type="submission" date="2023-05" db="EMBL/GenBank/DDBJ databases">
        <authorList>
            <consortium name="Lawrence Berkeley National Laboratory"/>
            <person name="Steindorff A."/>
            <person name="Hensen N."/>
            <person name="Bonometti L."/>
            <person name="Westerberg I."/>
            <person name="Brannstrom I.O."/>
            <person name="Guillou S."/>
            <person name="Cros-Aarteil S."/>
            <person name="Calhoun S."/>
            <person name="Haridas S."/>
            <person name="Kuo A."/>
            <person name="Mondo S."/>
            <person name="Pangilinan J."/>
            <person name="Riley R."/>
            <person name="Labutti K."/>
            <person name="Andreopoulos B."/>
            <person name="Lipzen A."/>
            <person name="Chen C."/>
            <person name="Yanf M."/>
            <person name="Daum C."/>
            <person name="Ng V."/>
            <person name="Clum A."/>
            <person name="Ohm R."/>
            <person name="Martin F."/>
            <person name="Silar P."/>
            <person name="Natvig D."/>
            <person name="Lalanne C."/>
            <person name="Gautier V."/>
            <person name="Ament-Velasquez S.L."/>
            <person name="Kruys A."/>
            <person name="Hutchinson M.I."/>
            <person name="Powell A.J."/>
            <person name="Barry K."/>
            <person name="Miller A.N."/>
            <person name="Grigoriev I.V."/>
            <person name="Debuchy R."/>
            <person name="Gladieux P."/>
            <person name="Thoren M.H."/>
            <person name="Johannesson H."/>
        </authorList>
    </citation>
    <scope>NUCLEOTIDE SEQUENCE</scope>
    <source>
        <strain evidence="1">CBS 508.74</strain>
    </source>
</reference>
<protein>
    <submittedName>
        <fullName evidence="1">Uncharacterized protein</fullName>
    </submittedName>
</protein>
<reference evidence="1" key="1">
    <citation type="journal article" date="2023" name="Mol. Phylogenet. Evol.">
        <title>Genome-scale phylogeny and comparative genomics of the fungal order Sordariales.</title>
        <authorList>
            <person name="Hensen N."/>
            <person name="Bonometti L."/>
            <person name="Westerberg I."/>
            <person name="Brannstrom I.O."/>
            <person name="Guillou S."/>
            <person name="Cros-Aarteil S."/>
            <person name="Calhoun S."/>
            <person name="Haridas S."/>
            <person name="Kuo A."/>
            <person name="Mondo S."/>
            <person name="Pangilinan J."/>
            <person name="Riley R."/>
            <person name="LaButti K."/>
            <person name="Andreopoulos B."/>
            <person name="Lipzen A."/>
            <person name="Chen C."/>
            <person name="Yan M."/>
            <person name="Daum C."/>
            <person name="Ng V."/>
            <person name="Clum A."/>
            <person name="Steindorff A."/>
            <person name="Ohm R.A."/>
            <person name="Martin F."/>
            <person name="Silar P."/>
            <person name="Natvig D.O."/>
            <person name="Lalanne C."/>
            <person name="Gautier V."/>
            <person name="Ament-Velasquez S.L."/>
            <person name="Kruys A."/>
            <person name="Hutchinson M.I."/>
            <person name="Powell A.J."/>
            <person name="Barry K."/>
            <person name="Miller A.N."/>
            <person name="Grigoriev I.V."/>
            <person name="Debuchy R."/>
            <person name="Gladieux P."/>
            <person name="Hiltunen Thoren M."/>
            <person name="Johannesson H."/>
        </authorList>
    </citation>
    <scope>NUCLEOTIDE SEQUENCE</scope>
    <source>
        <strain evidence="1">CBS 508.74</strain>
    </source>
</reference>
<organism evidence="1 2">
    <name type="scientific">Canariomyces notabilis</name>
    <dbReference type="NCBI Taxonomy" id="2074819"/>
    <lineage>
        <taxon>Eukaryota</taxon>
        <taxon>Fungi</taxon>
        <taxon>Dikarya</taxon>
        <taxon>Ascomycota</taxon>
        <taxon>Pezizomycotina</taxon>
        <taxon>Sordariomycetes</taxon>
        <taxon>Sordariomycetidae</taxon>
        <taxon>Sordariales</taxon>
        <taxon>Chaetomiaceae</taxon>
        <taxon>Canariomyces</taxon>
    </lineage>
</organism>
<dbReference type="AlphaFoldDB" id="A0AAN6TG84"/>
<accession>A0AAN6TG84</accession>
<evidence type="ECO:0000313" key="1">
    <source>
        <dbReference type="EMBL" id="KAK4113907.1"/>
    </source>
</evidence>
<dbReference type="GeneID" id="89939038"/>
<proteinExistence type="predicted"/>
<comment type="caution">
    <text evidence="1">The sequence shown here is derived from an EMBL/GenBank/DDBJ whole genome shotgun (WGS) entry which is preliminary data.</text>
</comment>